<evidence type="ECO:0000259" key="2">
    <source>
        <dbReference type="PROSITE" id="PS50943"/>
    </source>
</evidence>
<comment type="caution">
    <text evidence="3">The sequence shown here is derived from an EMBL/GenBank/DDBJ whole genome shotgun (WGS) entry which is preliminary data.</text>
</comment>
<reference evidence="3 4" key="1">
    <citation type="journal article" date="2023" name="Genome Announc.">
        <title>Pan-Genome Analyses of the Genus Cohnella and Proposal of the Novel Species Cohnella silvisoli sp. nov., Isolated from Forest Soil.</title>
        <authorList>
            <person name="Wang C."/>
            <person name="Mao L."/>
            <person name="Bao G."/>
            <person name="Zhu H."/>
        </authorList>
    </citation>
    <scope>NUCLEOTIDE SEQUENCE [LARGE SCALE GENOMIC DNA]</scope>
    <source>
        <strain evidence="3 4">NL03-T5-1</strain>
    </source>
</reference>
<sequence length="136" mass="15870">MSIGKNVKMYRKQRKLTQHELAEKATLSRSYLADLEADRYNPSVDTLKTIADALQIRVHELLDEGNEQMLSPREERDIATKLESMMSELESDVALSFHGEPMDEEERELLRISLENSLRLSRQMAKKKFTPNKYRN</sequence>
<accession>A0ABV1L2W3</accession>
<dbReference type="Gene3D" id="1.10.260.40">
    <property type="entry name" value="lambda repressor-like DNA-binding domains"/>
    <property type="match status" value="1"/>
</dbReference>
<name>A0ABV1L2W3_9BACL</name>
<dbReference type="CDD" id="cd00093">
    <property type="entry name" value="HTH_XRE"/>
    <property type="match status" value="1"/>
</dbReference>
<protein>
    <submittedName>
        <fullName evidence="3">Helix-turn-helix domain-containing protein</fullName>
    </submittedName>
</protein>
<dbReference type="Proteomes" id="UP001493487">
    <property type="component" value="Unassembled WGS sequence"/>
</dbReference>
<dbReference type="InterPro" id="IPR001387">
    <property type="entry name" value="Cro/C1-type_HTH"/>
</dbReference>
<evidence type="ECO:0000256" key="1">
    <source>
        <dbReference type="ARBA" id="ARBA00023125"/>
    </source>
</evidence>
<dbReference type="RefSeq" id="WP_232189775.1">
    <property type="nucleotide sequence ID" value="NZ_JAIOAP010000023.1"/>
</dbReference>
<dbReference type="PANTHER" id="PTHR46797:SF1">
    <property type="entry name" value="METHYLPHOSPHONATE SYNTHASE"/>
    <property type="match status" value="1"/>
</dbReference>
<keyword evidence="1" id="KW-0238">DNA-binding</keyword>
<dbReference type="Pfam" id="PF01381">
    <property type="entry name" value="HTH_3"/>
    <property type="match status" value="1"/>
</dbReference>
<dbReference type="PANTHER" id="PTHR46797">
    <property type="entry name" value="HTH-TYPE TRANSCRIPTIONAL REGULATOR"/>
    <property type="match status" value="1"/>
</dbReference>
<organism evidence="3 4">
    <name type="scientific">Cohnella silvisoli</name>
    <dbReference type="NCBI Taxonomy" id="2873699"/>
    <lineage>
        <taxon>Bacteria</taxon>
        <taxon>Bacillati</taxon>
        <taxon>Bacillota</taxon>
        <taxon>Bacilli</taxon>
        <taxon>Bacillales</taxon>
        <taxon>Paenibacillaceae</taxon>
        <taxon>Cohnella</taxon>
    </lineage>
</organism>
<evidence type="ECO:0000313" key="4">
    <source>
        <dbReference type="Proteomes" id="UP001493487"/>
    </source>
</evidence>
<dbReference type="EMBL" id="JASKHM010000024">
    <property type="protein sequence ID" value="MEQ4486694.1"/>
    <property type="molecule type" value="Genomic_DNA"/>
</dbReference>
<feature type="domain" description="HTH cro/C1-type" evidence="2">
    <location>
        <begin position="7"/>
        <end position="61"/>
    </location>
</feature>
<dbReference type="PROSITE" id="PS50943">
    <property type="entry name" value="HTH_CROC1"/>
    <property type="match status" value="1"/>
</dbReference>
<dbReference type="SUPFAM" id="SSF47413">
    <property type="entry name" value="lambda repressor-like DNA-binding domains"/>
    <property type="match status" value="1"/>
</dbReference>
<gene>
    <name evidence="3" type="ORF">QJS35_30390</name>
</gene>
<dbReference type="InterPro" id="IPR050807">
    <property type="entry name" value="TransReg_Diox_bact_type"/>
</dbReference>
<evidence type="ECO:0000313" key="3">
    <source>
        <dbReference type="EMBL" id="MEQ4486694.1"/>
    </source>
</evidence>
<dbReference type="SMART" id="SM00530">
    <property type="entry name" value="HTH_XRE"/>
    <property type="match status" value="1"/>
</dbReference>
<keyword evidence="4" id="KW-1185">Reference proteome</keyword>
<proteinExistence type="predicted"/>
<dbReference type="InterPro" id="IPR010982">
    <property type="entry name" value="Lambda_DNA-bd_dom_sf"/>
</dbReference>